<accession>A0A1H2RC65</accession>
<evidence type="ECO:0000313" key="3">
    <source>
        <dbReference type="Proteomes" id="UP000199441"/>
    </source>
</evidence>
<dbReference type="EMBL" id="FNOI01000001">
    <property type="protein sequence ID" value="SDW16905.1"/>
    <property type="molecule type" value="Genomic_DNA"/>
</dbReference>
<evidence type="ECO:0000256" key="1">
    <source>
        <dbReference type="SAM" id="SignalP"/>
    </source>
</evidence>
<dbReference type="AlphaFoldDB" id="A0A1H2RC65"/>
<keyword evidence="3" id="KW-1185">Reference proteome</keyword>
<name>A0A1H2RC65_9RHOB</name>
<feature type="chain" id="PRO_5011592686" evidence="1">
    <location>
        <begin position="20"/>
        <end position="100"/>
    </location>
</feature>
<protein>
    <submittedName>
        <fullName evidence="2">Uncharacterized protein</fullName>
    </submittedName>
</protein>
<dbReference type="STRING" id="670155.SAMN04488001_0449"/>
<sequence>MKLIALSTVVALSAAPVLADTSPAEKFGIKHAAQSTSAAAQTIAVGKLSGDDIDDRIELVAPAQTSRNSQGHLQLAKSMGVSPDAYTNAQLAKMFIGEYD</sequence>
<feature type="signal peptide" evidence="1">
    <location>
        <begin position="1"/>
        <end position="19"/>
    </location>
</feature>
<evidence type="ECO:0000313" key="2">
    <source>
        <dbReference type="EMBL" id="SDW16905.1"/>
    </source>
</evidence>
<gene>
    <name evidence="2" type="ORF">SAMN04488001_0449</name>
</gene>
<dbReference type="Proteomes" id="UP000199441">
    <property type="component" value="Unassembled WGS sequence"/>
</dbReference>
<reference evidence="3" key="1">
    <citation type="submission" date="2016-10" db="EMBL/GenBank/DDBJ databases">
        <authorList>
            <person name="Varghese N."/>
            <person name="Submissions S."/>
        </authorList>
    </citation>
    <scope>NUCLEOTIDE SEQUENCE [LARGE SCALE GENOMIC DNA]</scope>
    <source>
        <strain evidence="3">DSM 26922</strain>
    </source>
</reference>
<organism evidence="2 3">
    <name type="scientific">Litoreibacter albidus</name>
    <dbReference type="NCBI Taxonomy" id="670155"/>
    <lineage>
        <taxon>Bacteria</taxon>
        <taxon>Pseudomonadati</taxon>
        <taxon>Pseudomonadota</taxon>
        <taxon>Alphaproteobacteria</taxon>
        <taxon>Rhodobacterales</taxon>
        <taxon>Roseobacteraceae</taxon>
        <taxon>Litoreibacter</taxon>
    </lineage>
</organism>
<dbReference type="OrthoDB" id="7866962at2"/>
<keyword evidence="1" id="KW-0732">Signal</keyword>
<dbReference type="RefSeq" id="WP_089943739.1">
    <property type="nucleotide sequence ID" value="NZ_FNOI01000001.1"/>
</dbReference>
<proteinExistence type="predicted"/>